<comment type="cofactor">
    <cofactor evidence="2">
        <name>Mg(2+)</name>
        <dbReference type="ChEBI" id="CHEBI:18420"/>
    </cofactor>
</comment>
<comment type="cofactor">
    <cofactor evidence="14 15">
        <name>Mn(2+)</name>
        <dbReference type="ChEBI" id="CHEBI:29035"/>
    </cofactor>
    <cofactor evidence="14 15">
        <name>Mg(2+)</name>
        <dbReference type="ChEBI" id="CHEBI:18420"/>
    </cofactor>
    <text evidence="14 15">Manganese or magnesium. Binds 1 divalent metal ion per monomer in the absence of substrate. May bind a second metal ion after substrate binding.</text>
</comment>
<keyword evidence="9 14" id="KW-0540">Nuclease</keyword>
<dbReference type="PANTHER" id="PTHR10954">
    <property type="entry name" value="RIBONUCLEASE H2 SUBUNIT A"/>
    <property type="match status" value="1"/>
</dbReference>
<evidence type="ECO:0000256" key="13">
    <source>
        <dbReference type="ARBA" id="ARBA00023211"/>
    </source>
</evidence>
<dbReference type="RefSeq" id="WP_134778258.1">
    <property type="nucleotide sequence ID" value="NZ_JAYLLN010000001.1"/>
</dbReference>
<comment type="catalytic activity">
    <reaction evidence="1 14 15 16">
        <text>Endonucleolytic cleavage to 5'-phosphomonoester.</text>
        <dbReference type="EC" id="3.1.26.4"/>
    </reaction>
</comment>
<dbReference type="Proteomes" id="UP001363035">
    <property type="component" value="Unassembled WGS sequence"/>
</dbReference>
<evidence type="ECO:0000256" key="2">
    <source>
        <dbReference type="ARBA" id="ARBA00001946"/>
    </source>
</evidence>
<name>A0ABU8I1L9_9SPHI</name>
<sequence>MDLLSFFQEEFLEAGCDEAGRGCLAGPVFAAAVIFPAGYCNPVLNDSKKLSEKKRMELRPIIEQEALAFAVASVSAEEIDRINIHKASYLAMHRALDMLQVKAEYLIIDGNKFIPYGELPYSCIVKGDGKYLSIAAASILAKTYRDEYMEGIAGDFPEYDWRSNKGYPTIKHRQAVLELGITPHHRKTFRVTDPQLKLVL</sequence>
<evidence type="ECO:0000313" key="19">
    <source>
        <dbReference type="Proteomes" id="UP001363035"/>
    </source>
</evidence>
<organism evidence="18 19">
    <name type="scientific">Sphingobacterium tenebrionis</name>
    <dbReference type="NCBI Taxonomy" id="3111775"/>
    <lineage>
        <taxon>Bacteria</taxon>
        <taxon>Pseudomonadati</taxon>
        <taxon>Bacteroidota</taxon>
        <taxon>Sphingobacteriia</taxon>
        <taxon>Sphingobacteriales</taxon>
        <taxon>Sphingobacteriaceae</taxon>
        <taxon>Sphingobacterium</taxon>
    </lineage>
</organism>
<evidence type="ECO:0000256" key="14">
    <source>
        <dbReference type="HAMAP-Rule" id="MF_00052"/>
    </source>
</evidence>
<dbReference type="InterPro" id="IPR001352">
    <property type="entry name" value="RNase_HII/HIII"/>
</dbReference>
<evidence type="ECO:0000256" key="6">
    <source>
        <dbReference type="ARBA" id="ARBA00012180"/>
    </source>
</evidence>
<dbReference type="SUPFAM" id="SSF53098">
    <property type="entry name" value="Ribonuclease H-like"/>
    <property type="match status" value="1"/>
</dbReference>
<comment type="function">
    <text evidence="3 14 16">Endonuclease that specifically degrades the RNA of RNA-DNA hybrids.</text>
</comment>
<evidence type="ECO:0000256" key="11">
    <source>
        <dbReference type="ARBA" id="ARBA00022759"/>
    </source>
</evidence>
<evidence type="ECO:0000256" key="5">
    <source>
        <dbReference type="ARBA" id="ARBA00007383"/>
    </source>
</evidence>
<keyword evidence="13 14" id="KW-0464">Manganese</keyword>
<evidence type="ECO:0000259" key="17">
    <source>
        <dbReference type="PROSITE" id="PS51975"/>
    </source>
</evidence>
<keyword evidence="10 14" id="KW-0479">Metal-binding</keyword>
<dbReference type="PROSITE" id="PS51975">
    <property type="entry name" value="RNASE_H_2"/>
    <property type="match status" value="1"/>
</dbReference>
<comment type="similarity">
    <text evidence="5 14 16">Belongs to the RNase HII family.</text>
</comment>
<evidence type="ECO:0000256" key="15">
    <source>
        <dbReference type="PROSITE-ProRule" id="PRU01319"/>
    </source>
</evidence>
<dbReference type="PANTHER" id="PTHR10954:SF18">
    <property type="entry name" value="RIBONUCLEASE HII"/>
    <property type="match status" value="1"/>
</dbReference>
<dbReference type="HAMAP" id="MF_00052_B">
    <property type="entry name" value="RNase_HII_B"/>
    <property type="match status" value="1"/>
</dbReference>
<keyword evidence="12 14" id="KW-0378">Hydrolase</keyword>
<evidence type="ECO:0000256" key="7">
    <source>
        <dbReference type="ARBA" id="ARBA00019179"/>
    </source>
</evidence>
<dbReference type="Pfam" id="PF01351">
    <property type="entry name" value="RNase_HII"/>
    <property type="match status" value="1"/>
</dbReference>
<accession>A0ABU8I1L9</accession>
<proteinExistence type="inferred from homology"/>
<keyword evidence="11 14" id="KW-0255">Endonuclease</keyword>
<dbReference type="Gene3D" id="3.30.420.10">
    <property type="entry name" value="Ribonuclease H-like superfamily/Ribonuclease H"/>
    <property type="match status" value="1"/>
</dbReference>
<evidence type="ECO:0000256" key="9">
    <source>
        <dbReference type="ARBA" id="ARBA00022722"/>
    </source>
</evidence>
<dbReference type="InterPro" id="IPR022898">
    <property type="entry name" value="RNase_HII"/>
</dbReference>
<evidence type="ECO:0000256" key="4">
    <source>
        <dbReference type="ARBA" id="ARBA00004496"/>
    </source>
</evidence>
<feature type="domain" description="RNase H type-2" evidence="17">
    <location>
        <begin position="11"/>
        <end position="200"/>
    </location>
</feature>
<evidence type="ECO:0000256" key="10">
    <source>
        <dbReference type="ARBA" id="ARBA00022723"/>
    </source>
</evidence>
<dbReference type="CDD" id="cd07182">
    <property type="entry name" value="RNase_HII_bacteria_HII_like"/>
    <property type="match status" value="1"/>
</dbReference>
<evidence type="ECO:0000256" key="12">
    <source>
        <dbReference type="ARBA" id="ARBA00022801"/>
    </source>
</evidence>
<evidence type="ECO:0000313" key="18">
    <source>
        <dbReference type="EMBL" id="MEI5983438.1"/>
    </source>
</evidence>
<feature type="binding site" evidence="14 15">
    <location>
        <position position="18"/>
    </location>
    <ligand>
        <name>a divalent metal cation</name>
        <dbReference type="ChEBI" id="CHEBI:60240"/>
    </ligand>
</feature>
<evidence type="ECO:0000256" key="3">
    <source>
        <dbReference type="ARBA" id="ARBA00004065"/>
    </source>
</evidence>
<gene>
    <name evidence="14" type="primary">rnhB</name>
    <name evidence="18" type="ORF">VJ786_00850</name>
</gene>
<feature type="binding site" evidence="14 15">
    <location>
        <position position="109"/>
    </location>
    <ligand>
        <name>a divalent metal cation</name>
        <dbReference type="ChEBI" id="CHEBI:60240"/>
    </ligand>
</feature>
<dbReference type="NCBIfam" id="NF000595">
    <property type="entry name" value="PRK00015.1-3"/>
    <property type="match status" value="1"/>
</dbReference>
<dbReference type="EC" id="3.1.26.4" evidence="6 14"/>
<comment type="caution">
    <text evidence="18">The sequence shown here is derived from an EMBL/GenBank/DDBJ whole genome shotgun (WGS) entry which is preliminary data.</text>
</comment>
<dbReference type="EMBL" id="JAYLLN010000001">
    <property type="protein sequence ID" value="MEI5983438.1"/>
    <property type="molecule type" value="Genomic_DNA"/>
</dbReference>
<comment type="subcellular location">
    <subcellularLocation>
        <location evidence="4 14">Cytoplasm</location>
    </subcellularLocation>
</comment>
<dbReference type="InterPro" id="IPR012337">
    <property type="entry name" value="RNaseH-like_sf"/>
</dbReference>
<protein>
    <recommendedName>
        <fullName evidence="7 14">Ribonuclease HII</fullName>
        <shortName evidence="14">RNase HII</shortName>
        <ecNumber evidence="6 14">3.1.26.4</ecNumber>
    </recommendedName>
</protein>
<keyword evidence="8 14" id="KW-0963">Cytoplasm</keyword>
<dbReference type="InterPro" id="IPR036397">
    <property type="entry name" value="RNaseH_sf"/>
</dbReference>
<evidence type="ECO:0000256" key="1">
    <source>
        <dbReference type="ARBA" id="ARBA00000077"/>
    </source>
</evidence>
<keyword evidence="19" id="KW-1185">Reference proteome</keyword>
<feature type="binding site" evidence="14 15">
    <location>
        <position position="17"/>
    </location>
    <ligand>
        <name>a divalent metal cation</name>
        <dbReference type="ChEBI" id="CHEBI:60240"/>
    </ligand>
</feature>
<dbReference type="InterPro" id="IPR024567">
    <property type="entry name" value="RNase_HII/HIII_dom"/>
</dbReference>
<evidence type="ECO:0000256" key="16">
    <source>
        <dbReference type="RuleBase" id="RU003515"/>
    </source>
</evidence>
<reference evidence="18 19" key="1">
    <citation type="submission" date="2024-01" db="EMBL/GenBank/DDBJ databases">
        <title>Sphingobacterium tenebrionis sp. nov., a novel endophyte isolated from tenebrio molitor intestines.</title>
        <authorList>
            <person name="Zhang C."/>
        </authorList>
    </citation>
    <scope>NUCLEOTIDE SEQUENCE [LARGE SCALE GENOMIC DNA]</scope>
    <source>
        <strain evidence="18 19">PU5-4</strain>
    </source>
</reference>
<evidence type="ECO:0000256" key="8">
    <source>
        <dbReference type="ARBA" id="ARBA00022490"/>
    </source>
</evidence>
<dbReference type="GO" id="GO:0004523">
    <property type="term" value="F:RNA-DNA hybrid ribonuclease activity"/>
    <property type="evidence" value="ECO:0007669"/>
    <property type="project" value="UniProtKB-EC"/>
</dbReference>